<evidence type="ECO:0000256" key="2">
    <source>
        <dbReference type="ARBA" id="ARBA00022989"/>
    </source>
</evidence>
<dbReference type="KEGG" id="smen:SAMEA4412692_0154"/>
<name>A0A239SLU1_9STRE</name>
<dbReference type="eggNOG" id="COG4477">
    <property type="taxonomic scope" value="Bacteria"/>
</dbReference>
<dbReference type="GO" id="GO:0000921">
    <property type="term" value="P:septin ring assembly"/>
    <property type="evidence" value="ECO:0007669"/>
    <property type="project" value="InterPro"/>
</dbReference>
<dbReference type="NCBIfam" id="NF003410">
    <property type="entry name" value="PRK04778.1-4"/>
    <property type="match status" value="1"/>
</dbReference>
<dbReference type="OrthoDB" id="1654473at2"/>
<keyword evidence="6" id="KW-0132">Cell division</keyword>
<keyword evidence="4 6" id="KW-0472">Membrane</keyword>
<dbReference type="AlphaFoldDB" id="A0A239SLU1"/>
<evidence type="ECO:0000313" key="9">
    <source>
        <dbReference type="Proteomes" id="UP000215185"/>
    </source>
</evidence>
<dbReference type="Proteomes" id="UP000215185">
    <property type="component" value="Chromosome 1"/>
</dbReference>
<feature type="coiled-coil region" evidence="6">
    <location>
        <begin position="273"/>
        <end position="342"/>
    </location>
</feature>
<dbReference type="InterPro" id="IPR010379">
    <property type="entry name" value="EzrA"/>
</dbReference>
<feature type="transmembrane region" description="Helical" evidence="7">
    <location>
        <begin position="6"/>
        <end position="26"/>
    </location>
</feature>
<evidence type="ECO:0000256" key="5">
    <source>
        <dbReference type="ARBA" id="ARBA00023210"/>
    </source>
</evidence>
<dbReference type="STRING" id="1123308.GCA_000380085_00484"/>
<proteinExistence type="inferred from homology"/>
<evidence type="ECO:0000313" key="8">
    <source>
        <dbReference type="EMBL" id="SNU86249.1"/>
    </source>
</evidence>
<dbReference type="GO" id="GO:0005886">
    <property type="term" value="C:plasma membrane"/>
    <property type="evidence" value="ECO:0007669"/>
    <property type="project" value="UniProtKB-SubCell"/>
</dbReference>
<accession>A0A239SLU1</accession>
<protein>
    <recommendedName>
        <fullName evidence="6">Septation ring formation regulator EzrA</fullName>
    </recommendedName>
</protein>
<dbReference type="RefSeq" id="WP_018373048.1">
    <property type="nucleotide sequence ID" value="NZ_LT906439.1"/>
</dbReference>
<evidence type="ECO:0000256" key="7">
    <source>
        <dbReference type="SAM" id="Phobius"/>
    </source>
</evidence>
<keyword evidence="2 6" id="KW-1133">Transmembrane helix</keyword>
<feature type="topological domain" description="Cytoplasmic" evidence="6">
    <location>
        <begin position="27"/>
        <end position="574"/>
    </location>
</feature>
<keyword evidence="1 6" id="KW-0812">Transmembrane</keyword>
<dbReference type="EMBL" id="LT906439">
    <property type="protein sequence ID" value="SNU86249.1"/>
    <property type="molecule type" value="Genomic_DNA"/>
</dbReference>
<reference evidence="8 9" key="1">
    <citation type="submission" date="2017-06" db="EMBL/GenBank/DDBJ databases">
        <authorList>
            <consortium name="Pathogen Informatics"/>
        </authorList>
    </citation>
    <scope>NUCLEOTIDE SEQUENCE [LARGE SCALE GENOMIC DNA]</scope>
    <source>
        <strain evidence="8 9">NCTC13788</strain>
    </source>
</reference>
<comment type="subcellular location">
    <subcellularLocation>
        <location evidence="6">Cell membrane</location>
        <topology evidence="6">Single-pass membrane protein</topology>
    </subcellularLocation>
    <text evidence="6">Colocalized with FtsZ to the nascent septal site.</text>
</comment>
<evidence type="ECO:0000256" key="3">
    <source>
        <dbReference type="ARBA" id="ARBA00023054"/>
    </source>
</evidence>
<feature type="coiled-coil region" evidence="6">
    <location>
        <begin position="110"/>
        <end position="137"/>
    </location>
</feature>
<organism evidence="8 9">
    <name type="scientific">Streptococcus merionis</name>
    <dbReference type="NCBI Taxonomy" id="400065"/>
    <lineage>
        <taxon>Bacteria</taxon>
        <taxon>Bacillati</taxon>
        <taxon>Bacillota</taxon>
        <taxon>Bacilli</taxon>
        <taxon>Lactobacillales</taxon>
        <taxon>Streptococcaceae</taxon>
        <taxon>Streptococcus</taxon>
    </lineage>
</organism>
<evidence type="ECO:0000256" key="1">
    <source>
        <dbReference type="ARBA" id="ARBA00022692"/>
    </source>
</evidence>
<feature type="topological domain" description="Extracellular" evidence="6">
    <location>
        <begin position="1"/>
        <end position="7"/>
    </location>
</feature>
<keyword evidence="5 6" id="KW-0717">Septation</keyword>
<gene>
    <name evidence="6 8" type="primary">ezrA</name>
    <name evidence="8" type="ORF">SAMEA4412692_00154</name>
</gene>
<sequence>MSSGTIIIVIVIVTIIILAYVLSILARKRNETLLDQLEERKEVLFNLPVNDEIEEVKNMHLIGQSQVAFREWNQKWVDLSLNSFSDIENQIFETEGFNQSFRFVKAKNAIENIETQIELVSHDIEEIRQAMSDLKTQEAKNSGRVHHALDLFDSLQQTLSENEASYGSTLPELQKQFKHIETEFSEFVTLNTSGDPIEASAILDKTEEHMIALKQIMDRLPALMEKLVTTMPEQLSDLNSGYKKLLEENYQFPEENVEVRLQDIRIAIKDNLLTTVEFELDQADAENERIQDEIDSLYEVFTKEISAKQEVAKMSKVLPDYLGHIQASQEKLEAEVDRLREKYYLSDSKLGQIQTVKTNFEELKADVQYKIENMNQPDVPYSEILEHFKTTKLQLSDIEEDQISLAEYLNAQEIQEAKARNQANAFVNKLHTIKRYMEKRNLPGIPQSFMNLFFSTSHKVEELMELLDPERLDVEAVTRQLDVAQTAMDELESETYQIVQDASLTEQLLQYSNRYRSQEPNIQTSFDEALSAFEVRFDYALAFKIISEALENVEPGVAERFVKSYQRTRESITF</sequence>
<dbReference type="Pfam" id="PF06160">
    <property type="entry name" value="EzrA"/>
    <property type="match status" value="1"/>
</dbReference>
<keyword evidence="9" id="KW-1185">Reference proteome</keyword>
<keyword evidence="6" id="KW-1003">Cell membrane</keyword>
<evidence type="ECO:0000256" key="4">
    <source>
        <dbReference type="ARBA" id="ARBA00023136"/>
    </source>
</evidence>
<dbReference type="GO" id="GO:0005940">
    <property type="term" value="C:septin ring"/>
    <property type="evidence" value="ECO:0007669"/>
    <property type="project" value="InterPro"/>
</dbReference>
<dbReference type="HAMAP" id="MF_00728">
    <property type="entry name" value="EzrA"/>
    <property type="match status" value="1"/>
</dbReference>
<keyword evidence="6" id="KW-0131">Cell cycle</keyword>
<comment type="function">
    <text evidence="6">Negative regulator of FtsZ ring formation; modulates the frequency and position of FtsZ ring formation. Inhibits FtsZ ring formation at polar sites. Interacts either with FtsZ or with one of its binding partners to promote depolymerization.</text>
</comment>
<dbReference type="GO" id="GO:0000917">
    <property type="term" value="P:division septum assembly"/>
    <property type="evidence" value="ECO:0007669"/>
    <property type="project" value="UniProtKB-KW"/>
</dbReference>
<evidence type="ECO:0000256" key="6">
    <source>
        <dbReference type="HAMAP-Rule" id="MF_00728"/>
    </source>
</evidence>
<keyword evidence="3 6" id="KW-0175">Coiled coil</keyword>
<comment type="similarity">
    <text evidence="6">Belongs to the EzrA family.</text>
</comment>